<keyword evidence="3" id="KW-0805">Transcription regulation</keyword>
<dbReference type="GO" id="GO:0060090">
    <property type="term" value="F:molecular adaptor activity"/>
    <property type="evidence" value="ECO:0007669"/>
    <property type="project" value="TreeGrafter"/>
</dbReference>
<dbReference type="FunCoup" id="A0A1Y2DDQ9">
    <property type="interactions" value="644"/>
</dbReference>
<dbReference type="InterPro" id="IPR032193">
    <property type="entry name" value="CNOT1_TTP_bind"/>
</dbReference>
<gene>
    <name evidence="15" type="ORF">BCR35DRAFT_355495</name>
</gene>
<comment type="function">
    <text evidence="6">Acts as a component of the CCR4-NOT core complex, which in the nucleus seems to be a general transcription factor, and in the cytoplasm the major mRNA deadenylase involved in mRNA turnover. The NOT protein subcomplex negatively regulates the basal and activated transcription of many genes. Preferentially affects TC-type TATA element-dependent transcription. Could directly or indirectly inhibit component(s) of the general transcription machinery.</text>
</comment>
<evidence type="ECO:0000256" key="6">
    <source>
        <dbReference type="ARBA" id="ARBA00059181"/>
    </source>
</evidence>
<evidence type="ECO:0000259" key="10">
    <source>
        <dbReference type="Pfam" id="PF12842"/>
    </source>
</evidence>
<feature type="domain" description="CCR4-NOT transcription complex subunit 1-like NOT1 connector" evidence="14">
    <location>
        <begin position="1568"/>
        <end position="1752"/>
    </location>
</feature>
<dbReference type="Pfam" id="PF25097">
    <property type="entry name" value="ARM_Cnot1"/>
    <property type="match status" value="1"/>
</dbReference>
<dbReference type="PANTHER" id="PTHR13162">
    <property type="entry name" value="CCR4-NOT TRANSCRIPTION COMPLEX"/>
    <property type="match status" value="1"/>
</dbReference>
<feature type="region of interest" description="Disordered" evidence="8">
    <location>
        <begin position="137"/>
        <end position="156"/>
    </location>
</feature>
<feature type="compositionally biased region" description="Low complexity" evidence="8">
    <location>
        <begin position="52"/>
        <end position="65"/>
    </location>
</feature>
<dbReference type="Pfam" id="PF16415">
    <property type="entry name" value="CNOT1_CAF1_bind"/>
    <property type="match status" value="1"/>
</dbReference>
<feature type="region of interest" description="Disordered" evidence="8">
    <location>
        <begin position="1253"/>
        <end position="1278"/>
    </location>
</feature>
<dbReference type="Gene3D" id="1.25.40.840">
    <property type="entry name" value="CCR4-NOT transcription complex subunit 1 TTP binding domain"/>
    <property type="match status" value="1"/>
</dbReference>
<dbReference type="InterPro" id="IPR040398">
    <property type="entry name" value="Not1"/>
</dbReference>
<keyword evidence="16" id="KW-1185">Reference proteome</keyword>
<evidence type="ECO:0000256" key="7">
    <source>
        <dbReference type="ARBA" id="ARBA00074459"/>
    </source>
</evidence>
<dbReference type="Pfam" id="PF16418">
    <property type="entry name" value="CNOT1_HEAT"/>
    <property type="match status" value="1"/>
</dbReference>
<dbReference type="InterPro" id="IPR038535">
    <property type="entry name" value="CNOT1_TTP_bind_sf"/>
</dbReference>
<proteinExistence type="predicted"/>
<evidence type="ECO:0000259" key="9">
    <source>
        <dbReference type="Pfam" id="PF04054"/>
    </source>
</evidence>
<evidence type="ECO:0000313" key="15">
    <source>
        <dbReference type="EMBL" id="ORY57400.1"/>
    </source>
</evidence>
<sequence length="2294" mass="251678">MNKPEQWMARPEESGFGLEASKSALLPGVSLLYLVRQPAVVDIGPPPGLWANGAATTQGAAQPNGQQPPPAAAQQPGQANTSLLTIVRAQIVFLLSTLSEDNFAKNRDEIRSLIDLHGPAPQQHLIRRLILAASSLLAPNPTSPPPAPTPNQPSPQPALVLRLLASEVQRMARDPGLAERFREAVIEGAEGPGGADSVLRSFSLTTLLAHPSLAELSPLERLVFTTPFLTLLYSSTPSSPAATGLKRALGLDAASVIRQILPKALDQLGAPAASQADLAELSPLPISRLFSILLSDLTMGDKEGEGEQVFSDEERRAIVLAAVRGRLGPEVGSQALTHALNDMSFATSTSPSPIAILSRLSPAPALCSPDLVRAVLARFGNLGQQENDSVSGGGAEMRVAAMLFELIDQAMKDAEVGSGIDLASWVRGVHELQPALRWADVTRSFDNPSRALPETWGLRLFAAFLNLSPSPADPSNPTPPSQYTLVSSPGGSSAISGLWSPWANSHQQFGLLERLLYLPAESFSLPSLPSVHKVVSLEDAASSSPTIKALAQSVQQSAWNCRELTATLVRLSEAQGSAGSELASRVHELLDRGCKSNPELVLVALVQIEKPWNSLHAELTARLLSTFLTGHPSHQLVFLRIYQIDRMFLTAALRDFYAESEVNVSRILDVAQDLKILDVVLDLRPFSLSLDLAALASRREYLNLDKWLSNSIATHGGVFVRATLEFVGHKVRHDLQRQELDPAPEPTTLSLSANTVAMFMRALRLNHELFTGNDVELFKEVRTQCLQLYPRLMNFAPGNADNEPGMAVVTFSPEIEGECDALYKRMYDQEISVDNVVSALQRAKEADNQHDHQFFACFLHGLFDEHRFFNTYPANELALTASLFGDLIQYQLIDFIPLGIAVRYVLDALRNPPDSSWFRFGIQALARFQSRLVEWPQLAHSILSITHVQQHHPEVANAARTALQQRESGAGGESGGLEIPAGGAELAGAHDLQLHQEEPERPVFTAISVDRSGEGDPEAPDEDTSDKILFIVNNLAPNNFDAKVSEMSDRIDPIHFAWFAHYLVAQRVSIEPNNHGLYQKFLDALSMPLLVKRVLYETFVKLATLLNSEKTVQSSTERTLLKNLGSWLGGLTLAKNKPIKQQNIAFKELLIQGYDSNRLIVAIPFVCKVLEQCSKSRVFKPPNPWLMAILRLLVELYQFAELKLNLKFEIEVLCKSLNVDLKDVEPTDILRNRPKEAPPVELPLASLMPQETDEQTLSRGFAPPGVHSLPGGEQGRPHAPALMLGANQAGYSLSLQDTISAALQTLPNQITFSPQLPLFASNNALKRLVFVAIDRAVREIIAPVVERSVTIAGISTRELTMKDFAMEGDEEKMGTAAHLMVQNLAGSLALVTCKEPLRISMVTHIRNLLLQNGFTEQNIPEQAILLVAADNLELACGVVEKVAMEKAVLEVDDGLAPAYLARRTHRERSREAFWDTAAMAASHYSGMLPDPLRLKLGGLQSQQLQVYEDFSRVRTLQIQAEQRNGAAYADSPALAAAQTPQVADAVAPVPTPLTGPQAMEKFAGLIAELEKHLGTESTTALARLAPESEIRQILQQIPLVAAGTVARDETALGCSQKIVQLLYRSETALAREVYVFLLERLCSISIKVAKEVTAWLVYAEDERKFNVPVTTALVQARLINAAELDVQLAKFIVREYRPSVVDFAARFVGECLLEVPPVASRDQLVNTLESLAQASRVGKGTDASKQLLQEIRGAVEPARPASPGGKSDDADVRQQLTFCFAEWVRLYQQSFSVEKSFVDFVVQLQNQGILKGEEISSLFFRVCAEVSVDSYIKHKAAGGSPATGIFQPVDAFAKLIVFMIKYHADPTGANNDKAKVHYMTKVLSIVVLVLANSHEELGPHFQQKPFFRFFSSLLSNLHAIESHLGSAYYQILVALSHSLNTLQPLFFPGFTFSWVGLISHRLFMPKLLMMKDKEGWSSFHRQLISLLRFLAPFLRRGELGDTTRALYLGTQRIILVLLHDFPDFLSQAFFALCDVIPPQCIQLHNLILSAFPVTSSHRLPDPLQPGLKIELLPEIQKSPQVLTDYTAALTTAELRAPLDKYLQTKAPANLPATIRERLTVPRNEATALPTDPKYNIPLINSLVMYLGVVAVNQSKASTGAVKFDSKSASALLLLELFTEMDAEGESSRLFASRYYLVSAACNQLRYPNAHTAWFSELLTSAFSESSNDELKETIVRSLLERVLAQRPHAWGILYTFDQLLDERFNLQSQKFVQAAPEVANLLASVGQRAIAAAS</sequence>
<keyword evidence="2" id="KW-0678">Repressor</keyword>
<comment type="caution">
    <text evidence="15">The sequence shown here is derived from an EMBL/GenBank/DDBJ whole genome shotgun (WGS) entry which is preliminary data.</text>
</comment>
<evidence type="ECO:0000313" key="16">
    <source>
        <dbReference type="Proteomes" id="UP000193467"/>
    </source>
</evidence>
<feature type="region of interest" description="Disordered" evidence="8">
    <location>
        <begin position="52"/>
        <end position="77"/>
    </location>
</feature>
<dbReference type="EMBL" id="MCGR01000082">
    <property type="protein sequence ID" value="ORY57400.1"/>
    <property type="molecule type" value="Genomic_DNA"/>
</dbReference>
<evidence type="ECO:0000259" key="11">
    <source>
        <dbReference type="Pfam" id="PF16415"/>
    </source>
</evidence>
<feature type="domain" description="CCR4-NOT transcription complex subunit 1 CAF1-binding" evidence="11">
    <location>
        <begin position="1018"/>
        <end position="1236"/>
    </location>
</feature>
<accession>A0A1Y2DDQ9</accession>
<dbReference type="GO" id="GO:0000932">
    <property type="term" value="C:P-body"/>
    <property type="evidence" value="ECO:0007669"/>
    <property type="project" value="TreeGrafter"/>
</dbReference>
<feature type="domain" description="CCR4-Not complex component Not1 C-terminal" evidence="9">
    <location>
        <begin position="1915"/>
        <end position="2285"/>
    </location>
</feature>
<comment type="subcellular location">
    <subcellularLocation>
        <location evidence="1">Nucleus</location>
    </subcellularLocation>
</comment>
<evidence type="ECO:0000256" key="8">
    <source>
        <dbReference type="SAM" id="MobiDB-lite"/>
    </source>
</evidence>
<dbReference type="GO" id="GO:0030015">
    <property type="term" value="C:CCR4-NOT core complex"/>
    <property type="evidence" value="ECO:0007669"/>
    <property type="project" value="InterPro"/>
</dbReference>
<dbReference type="Gene3D" id="1.25.40.800">
    <property type="match status" value="1"/>
</dbReference>
<dbReference type="InterPro" id="IPR024557">
    <property type="entry name" value="CNOT1_dom_4"/>
</dbReference>
<dbReference type="Gene3D" id="1.25.40.790">
    <property type="match status" value="1"/>
</dbReference>
<dbReference type="STRING" id="106004.A0A1Y2DDQ9"/>
<dbReference type="InterPro" id="IPR055454">
    <property type="entry name" value="CNOT1-like_NOT1_connector"/>
</dbReference>
<dbReference type="Pfam" id="PF12842">
    <property type="entry name" value="DUF3819"/>
    <property type="match status" value="1"/>
</dbReference>
<evidence type="ECO:0000259" key="13">
    <source>
        <dbReference type="Pfam" id="PF16418"/>
    </source>
</evidence>
<dbReference type="GO" id="GO:0005634">
    <property type="term" value="C:nucleus"/>
    <property type="evidence" value="ECO:0007669"/>
    <property type="project" value="UniProtKB-SubCell"/>
</dbReference>
<dbReference type="Pfam" id="PF16417">
    <property type="entry name" value="CNOT1_TTP_bind"/>
    <property type="match status" value="1"/>
</dbReference>
<dbReference type="Gene3D" id="1.25.40.180">
    <property type="match status" value="1"/>
</dbReference>
<keyword evidence="5" id="KW-0539">Nucleus</keyword>
<name>A0A1Y2DDQ9_9BASI</name>
<evidence type="ECO:0000256" key="4">
    <source>
        <dbReference type="ARBA" id="ARBA00023163"/>
    </source>
</evidence>
<dbReference type="InterPro" id="IPR007196">
    <property type="entry name" value="CCR4-Not_Not1_C"/>
</dbReference>
<feature type="domain" description="CCR4-NOT transcription complex subunit 1 TTP binding" evidence="12">
    <location>
        <begin position="810"/>
        <end position="968"/>
    </location>
</feature>
<dbReference type="CDD" id="cd20710">
    <property type="entry name" value="NOT1_connector"/>
    <property type="match status" value="1"/>
</dbReference>
<dbReference type="GO" id="GO:0017148">
    <property type="term" value="P:negative regulation of translation"/>
    <property type="evidence" value="ECO:0007669"/>
    <property type="project" value="InterPro"/>
</dbReference>
<dbReference type="InterPro" id="IPR032191">
    <property type="entry name" value="CNOT1_CAF1_bind"/>
</dbReference>
<evidence type="ECO:0000256" key="2">
    <source>
        <dbReference type="ARBA" id="ARBA00022491"/>
    </source>
</evidence>
<organism evidence="15 16">
    <name type="scientific">Leucosporidium creatinivorum</name>
    <dbReference type="NCBI Taxonomy" id="106004"/>
    <lineage>
        <taxon>Eukaryota</taxon>
        <taxon>Fungi</taxon>
        <taxon>Dikarya</taxon>
        <taxon>Basidiomycota</taxon>
        <taxon>Pucciniomycotina</taxon>
        <taxon>Microbotryomycetes</taxon>
        <taxon>Leucosporidiales</taxon>
        <taxon>Leucosporidium</taxon>
    </lineage>
</organism>
<dbReference type="InParanoid" id="A0A1Y2DDQ9"/>
<evidence type="ECO:0000259" key="12">
    <source>
        <dbReference type="Pfam" id="PF16417"/>
    </source>
</evidence>
<evidence type="ECO:0000256" key="1">
    <source>
        <dbReference type="ARBA" id="ARBA00004123"/>
    </source>
</evidence>
<keyword evidence="4" id="KW-0804">Transcription</keyword>
<dbReference type="FunFam" id="1.25.40.180:FF:000012">
    <property type="entry name" value="Ccr4-Not transcription complex subunit"/>
    <property type="match status" value="1"/>
</dbReference>
<dbReference type="GO" id="GO:0000289">
    <property type="term" value="P:nuclear-transcribed mRNA poly(A) tail shortening"/>
    <property type="evidence" value="ECO:0007669"/>
    <property type="project" value="UniProtKB-ARBA"/>
</dbReference>
<evidence type="ECO:0000256" key="3">
    <source>
        <dbReference type="ARBA" id="ARBA00023015"/>
    </source>
</evidence>
<dbReference type="PANTHER" id="PTHR13162:SF8">
    <property type="entry name" value="CCR4-NOT TRANSCRIPTION COMPLEX SUBUNIT 1"/>
    <property type="match status" value="1"/>
</dbReference>
<protein>
    <recommendedName>
        <fullName evidence="7">General negative regulator of transcription subunit 1</fullName>
    </recommendedName>
</protein>
<reference evidence="15 16" key="1">
    <citation type="submission" date="2016-07" db="EMBL/GenBank/DDBJ databases">
        <title>Pervasive Adenine N6-methylation of Active Genes in Fungi.</title>
        <authorList>
            <consortium name="DOE Joint Genome Institute"/>
            <person name="Mondo S.J."/>
            <person name="Dannebaum R.O."/>
            <person name="Kuo R.C."/>
            <person name="Labutti K."/>
            <person name="Haridas S."/>
            <person name="Kuo A."/>
            <person name="Salamov A."/>
            <person name="Ahrendt S.R."/>
            <person name="Lipzen A."/>
            <person name="Sullivan W."/>
            <person name="Andreopoulos W.B."/>
            <person name="Clum A."/>
            <person name="Lindquist E."/>
            <person name="Daum C."/>
            <person name="Ramamoorthy G.K."/>
            <person name="Gryganskyi A."/>
            <person name="Culley D."/>
            <person name="Magnuson J.K."/>
            <person name="James T.Y."/>
            <person name="O'Malley M.A."/>
            <person name="Stajich J.E."/>
            <person name="Spatafora J.W."/>
            <person name="Visel A."/>
            <person name="Grigoriev I.V."/>
        </authorList>
    </citation>
    <scope>NUCLEOTIDE SEQUENCE [LARGE SCALE GENOMIC DNA]</scope>
    <source>
        <strain evidence="15 16">62-1032</strain>
    </source>
</reference>
<dbReference type="InterPro" id="IPR032194">
    <property type="entry name" value="CNOT1_HEAT"/>
</dbReference>
<feature type="domain" description="CCR4-NOT transcription complex subunit 1 HEAT repeat" evidence="13">
    <location>
        <begin position="618"/>
        <end position="764"/>
    </location>
</feature>
<dbReference type="Proteomes" id="UP000193467">
    <property type="component" value="Unassembled WGS sequence"/>
</dbReference>
<dbReference type="OrthoDB" id="1933107at2759"/>
<dbReference type="Pfam" id="PF04054">
    <property type="entry name" value="Not1"/>
    <property type="match status" value="1"/>
</dbReference>
<feature type="compositionally biased region" description="Pro residues" evidence="8">
    <location>
        <begin position="141"/>
        <end position="156"/>
    </location>
</feature>
<evidence type="ECO:0000256" key="5">
    <source>
        <dbReference type="ARBA" id="ARBA00023242"/>
    </source>
</evidence>
<evidence type="ECO:0000259" key="14">
    <source>
        <dbReference type="Pfam" id="PF25097"/>
    </source>
</evidence>
<feature type="domain" description="CCR4-NOT transcription complex subunit 1" evidence="10">
    <location>
        <begin position="1324"/>
        <end position="1466"/>
    </location>
</feature>